<evidence type="ECO:0000256" key="5">
    <source>
        <dbReference type="ARBA" id="ARBA00011738"/>
    </source>
</evidence>
<gene>
    <name evidence="16" type="primary">coaX</name>
    <name evidence="17" type="ORF">VCB98_05170</name>
</gene>
<keyword evidence="9 16" id="KW-0547">Nucleotide-binding</keyword>
<feature type="binding site" evidence="16">
    <location>
        <begin position="6"/>
        <end position="13"/>
    </location>
    <ligand>
        <name>ATP</name>
        <dbReference type="ChEBI" id="CHEBI:30616"/>
    </ligand>
</feature>
<dbReference type="GO" id="GO:0015937">
    <property type="term" value="P:coenzyme A biosynthetic process"/>
    <property type="evidence" value="ECO:0007669"/>
    <property type="project" value="UniProtKB-UniRule"/>
</dbReference>
<feature type="binding site" evidence="16">
    <location>
        <position position="119"/>
    </location>
    <ligand>
        <name>ATP</name>
        <dbReference type="ChEBI" id="CHEBI:30616"/>
    </ligand>
</feature>
<evidence type="ECO:0000256" key="3">
    <source>
        <dbReference type="ARBA" id="ARBA00004496"/>
    </source>
</evidence>
<comment type="caution">
    <text evidence="17">The sequence shown here is derived from an EMBL/GenBank/DDBJ whole genome shotgun (WGS) entry which is preliminary data.</text>
</comment>
<dbReference type="Gene3D" id="3.30.420.40">
    <property type="match status" value="2"/>
</dbReference>
<evidence type="ECO:0000256" key="2">
    <source>
        <dbReference type="ARBA" id="ARBA00001958"/>
    </source>
</evidence>
<comment type="function">
    <text evidence="16">Catalyzes the phosphorylation of pantothenate (Pan), the first step in CoA biosynthesis.</text>
</comment>
<accession>A0AAP6JE70</accession>
<comment type="cofactor">
    <cofactor evidence="16">
        <name>NH4(+)</name>
        <dbReference type="ChEBI" id="CHEBI:28938"/>
    </cofactor>
    <cofactor evidence="16">
        <name>K(+)</name>
        <dbReference type="ChEBI" id="CHEBI:29103"/>
    </cofactor>
    <text evidence="16">A monovalent cation. Ammonium or potassium.</text>
</comment>
<comment type="similarity">
    <text evidence="14 16">Belongs to the type III pantothenate kinase family.</text>
</comment>
<keyword evidence="11 16" id="KW-0067">ATP-binding</keyword>
<dbReference type="SUPFAM" id="SSF53067">
    <property type="entry name" value="Actin-like ATPase domain"/>
    <property type="match status" value="2"/>
</dbReference>
<feature type="binding site" evidence="16">
    <location>
        <position position="87"/>
    </location>
    <ligand>
        <name>substrate</name>
    </ligand>
</feature>
<evidence type="ECO:0000256" key="15">
    <source>
        <dbReference type="ARBA" id="ARBA00040883"/>
    </source>
</evidence>
<keyword evidence="12 16" id="KW-0630">Potassium</keyword>
<dbReference type="RefSeq" id="WP_346050838.1">
    <property type="nucleotide sequence ID" value="NZ_JAYGII010000007.1"/>
</dbReference>
<dbReference type="EMBL" id="JAYGII010000007">
    <property type="protein sequence ID" value="MEA5445208.1"/>
    <property type="molecule type" value="Genomic_DNA"/>
</dbReference>
<feature type="binding site" evidence="16">
    <location>
        <position position="116"/>
    </location>
    <ligand>
        <name>K(+)</name>
        <dbReference type="ChEBI" id="CHEBI:29103"/>
    </ligand>
</feature>
<evidence type="ECO:0000313" key="18">
    <source>
        <dbReference type="Proteomes" id="UP001302316"/>
    </source>
</evidence>
<evidence type="ECO:0000256" key="6">
    <source>
        <dbReference type="ARBA" id="ARBA00012102"/>
    </source>
</evidence>
<feature type="binding site" evidence="16">
    <location>
        <position position="171"/>
    </location>
    <ligand>
        <name>substrate</name>
    </ligand>
</feature>
<keyword evidence="10 16" id="KW-0418">Kinase</keyword>
<evidence type="ECO:0000256" key="16">
    <source>
        <dbReference type="HAMAP-Rule" id="MF_01274"/>
    </source>
</evidence>
<keyword evidence="13 16" id="KW-0173">Coenzyme A biosynthesis</keyword>
<evidence type="ECO:0000256" key="14">
    <source>
        <dbReference type="ARBA" id="ARBA00038036"/>
    </source>
</evidence>
<reference evidence="17 18" key="1">
    <citation type="submission" date="2023-12" db="EMBL/GenBank/DDBJ databases">
        <title>Whole-genome sequencing of halo(alkali)philic microorganisms from hypersaline lakes.</title>
        <authorList>
            <person name="Sorokin D.Y."/>
            <person name="Merkel A.Y."/>
            <person name="Messina E."/>
            <person name="Yakimov M."/>
        </authorList>
    </citation>
    <scope>NUCLEOTIDE SEQUENCE [LARGE SCALE GENOMIC DNA]</scope>
    <source>
        <strain evidence="17 18">AB-CW1</strain>
    </source>
</reference>
<evidence type="ECO:0000256" key="10">
    <source>
        <dbReference type="ARBA" id="ARBA00022777"/>
    </source>
</evidence>
<dbReference type="InterPro" id="IPR004619">
    <property type="entry name" value="Type_III_PanK"/>
</dbReference>
<feature type="binding site" evidence="16">
    <location>
        <begin position="94"/>
        <end position="97"/>
    </location>
    <ligand>
        <name>substrate</name>
    </ligand>
</feature>
<organism evidence="17 18">
    <name type="scientific">Natronospira elongata</name>
    <dbReference type="NCBI Taxonomy" id="3110268"/>
    <lineage>
        <taxon>Bacteria</taxon>
        <taxon>Pseudomonadati</taxon>
        <taxon>Pseudomonadota</taxon>
        <taxon>Gammaproteobacteria</taxon>
        <taxon>Natronospirales</taxon>
        <taxon>Natronospiraceae</taxon>
        <taxon>Natronospira</taxon>
    </lineage>
</organism>
<evidence type="ECO:0000256" key="9">
    <source>
        <dbReference type="ARBA" id="ARBA00022741"/>
    </source>
</evidence>
<name>A0AAP6JE70_9GAMM</name>
<dbReference type="PANTHER" id="PTHR34265:SF1">
    <property type="entry name" value="TYPE III PANTOTHENATE KINASE"/>
    <property type="match status" value="1"/>
</dbReference>
<protein>
    <recommendedName>
        <fullName evidence="15 16">Type III pantothenate kinase</fullName>
        <ecNumber evidence="6 16">2.7.1.33</ecNumber>
    </recommendedName>
    <alternativeName>
        <fullName evidence="16">PanK-III</fullName>
    </alternativeName>
    <alternativeName>
        <fullName evidence="16">Pantothenic acid kinase</fullName>
    </alternativeName>
</protein>
<comment type="catalytic activity">
    <reaction evidence="1 16">
        <text>(R)-pantothenate + ATP = (R)-4'-phosphopantothenate + ADP + H(+)</text>
        <dbReference type="Rhea" id="RHEA:16373"/>
        <dbReference type="ChEBI" id="CHEBI:10986"/>
        <dbReference type="ChEBI" id="CHEBI:15378"/>
        <dbReference type="ChEBI" id="CHEBI:29032"/>
        <dbReference type="ChEBI" id="CHEBI:30616"/>
        <dbReference type="ChEBI" id="CHEBI:456216"/>
        <dbReference type="EC" id="2.7.1.33"/>
    </reaction>
</comment>
<dbReference type="CDD" id="cd24015">
    <property type="entry name" value="ASKHA_NBD_PanK-III"/>
    <property type="match status" value="1"/>
</dbReference>
<keyword evidence="7 16" id="KW-0963">Cytoplasm</keyword>
<comment type="subcellular location">
    <subcellularLocation>
        <location evidence="3 16">Cytoplasm</location>
    </subcellularLocation>
</comment>
<evidence type="ECO:0000256" key="8">
    <source>
        <dbReference type="ARBA" id="ARBA00022679"/>
    </source>
</evidence>
<evidence type="ECO:0000313" key="17">
    <source>
        <dbReference type="EMBL" id="MEA5445208.1"/>
    </source>
</evidence>
<dbReference type="GO" id="GO:0004594">
    <property type="term" value="F:pantothenate kinase activity"/>
    <property type="evidence" value="ECO:0007669"/>
    <property type="project" value="UniProtKB-UniRule"/>
</dbReference>
<evidence type="ECO:0000256" key="1">
    <source>
        <dbReference type="ARBA" id="ARBA00001206"/>
    </source>
</evidence>
<evidence type="ECO:0000256" key="13">
    <source>
        <dbReference type="ARBA" id="ARBA00022993"/>
    </source>
</evidence>
<evidence type="ECO:0000256" key="12">
    <source>
        <dbReference type="ARBA" id="ARBA00022958"/>
    </source>
</evidence>
<dbReference type="AlphaFoldDB" id="A0AAP6JE70"/>
<dbReference type="NCBIfam" id="TIGR00671">
    <property type="entry name" value="baf"/>
    <property type="match status" value="1"/>
</dbReference>
<dbReference type="PANTHER" id="PTHR34265">
    <property type="entry name" value="TYPE III PANTOTHENATE KINASE"/>
    <property type="match status" value="1"/>
</dbReference>
<dbReference type="GO" id="GO:0005524">
    <property type="term" value="F:ATP binding"/>
    <property type="evidence" value="ECO:0007669"/>
    <property type="project" value="UniProtKB-UniRule"/>
</dbReference>
<dbReference type="GO" id="GO:0046872">
    <property type="term" value="F:metal ion binding"/>
    <property type="evidence" value="ECO:0007669"/>
    <property type="project" value="UniProtKB-KW"/>
</dbReference>
<dbReference type="EC" id="2.7.1.33" evidence="6 16"/>
<dbReference type="GO" id="GO:0005737">
    <property type="term" value="C:cytoplasm"/>
    <property type="evidence" value="ECO:0007669"/>
    <property type="project" value="UniProtKB-SubCell"/>
</dbReference>
<dbReference type="InterPro" id="IPR043129">
    <property type="entry name" value="ATPase_NBD"/>
</dbReference>
<proteinExistence type="inferred from homology"/>
<comment type="pathway">
    <text evidence="4 16">Cofactor biosynthesis; coenzyme A biosynthesis; CoA from (R)-pantothenate: step 1/5.</text>
</comment>
<comment type="subunit">
    <text evidence="5 16">Homodimer.</text>
</comment>
<sequence length="242" mass="25528">MILLLDSGNSRLKWALADSDGRLREHGVHEGGSLPAVLERDDIKAVRLASVREADYTARLERAVRARGWPVTRLRTPVGQEGLVNAYPEPDRLGVDRWLAMLAAWRRERAGFVVVDVGTAVTIDLVADDGHHLGGAILAGEALSLEALVGRASGIRPRPGDGGPGFPAADTGAAVAAGVRLAVCGGVERALRLARQADVAGPLYLTGGGAEPVCEALSDERPRLVPDLVLEGMLEEAPRCFG</sequence>
<dbReference type="Pfam" id="PF03309">
    <property type="entry name" value="Pan_kinase"/>
    <property type="match status" value="1"/>
</dbReference>
<evidence type="ECO:0000256" key="7">
    <source>
        <dbReference type="ARBA" id="ARBA00022490"/>
    </source>
</evidence>
<keyword evidence="18" id="KW-1185">Reference proteome</keyword>
<feature type="active site" description="Proton acceptor" evidence="16">
    <location>
        <position position="96"/>
    </location>
</feature>
<comment type="cofactor">
    <cofactor evidence="2">
        <name>K(+)</name>
        <dbReference type="ChEBI" id="CHEBI:29103"/>
    </cofactor>
</comment>
<dbReference type="Proteomes" id="UP001302316">
    <property type="component" value="Unassembled WGS sequence"/>
</dbReference>
<keyword evidence="16" id="KW-0479">Metal-binding</keyword>
<evidence type="ECO:0000256" key="4">
    <source>
        <dbReference type="ARBA" id="ARBA00005225"/>
    </source>
</evidence>
<evidence type="ECO:0000256" key="11">
    <source>
        <dbReference type="ARBA" id="ARBA00022840"/>
    </source>
</evidence>
<dbReference type="HAMAP" id="MF_01274">
    <property type="entry name" value="Pantothen_kinase_3"/>
    <property type="match status" value="1"/>
</dbReference>
<keyword evidence="8 16" id="KW-0808">Transferase</keyword>